<dbReference type="InterPro" id="IPR021255">
    <property type="entry name" value="DUF2807"/>
</dbReference>
<reference evidence="3" key="1">
    <citation type="submission" date="2021-03" db="EMBL/GenBank/DDBJ databases">
        <authorList>
            <person name="Kim M.K."/>
        </authorList>
    </citation>
    <scope>NUCLEOTIDE SEQUENCE</scope>
    <source>
        <strain evidence="3">BT186</strain>
    </source>
</reference>
<evidence type="ECO:0000313" key="3">
    <source>
        <dbReference type="EMBL" id="MBO0358315.1"/>
    </source>
</evidence>
<accession>A0A939JCF4</accession>
<dbReference type="PANTHER" id="PTHR39200:SF1">
    <property type="entry name" value="AUTO-TRANSPORTER ADHESIN HEAD GIN DOMAIN-CONTAINING PROTEIN-RELATED"/>
    <property type="match status" value="1"/>
</dbReference>
<dbReference type="RefSeq" id="WP_206984253.1">
    <property type="nucleotide sequence ID" value="NZ_JAFLQZ010000005.1"/>
</dbReference>
<dbReference type="EMBL" id="JAFLQZ010000005">
    <property type="protein sequence ID" value="MBO0358315.1"/>
    <property type="molecule type" value="Genomic_DNA"/>
</dbReference>
<dbReference type="AlphaFoldDB" id="A0A939JCF4"/>
<evidence type="ECO:0000313" key="4">
    <source>
        <dbReference type="Proteomes" id="UP000664144"/>
    </source>
</evidence>
<dbReference type="Pfam" id="PF10988">
    <property type="entry name" value="DUF2807"/>
    <property type="match status" value="1"/>
</dbReference>
<name>A0A939JCF4_9BACT</name>
<gene>
    <name evidence="3" type="ORF">J0X19_10200</name>
</gene>
<feature type="domain" description="Putative auto-transporter adhesin head GIN" evidence="2">
    <location>
        <begin position="34"/>
        <end position="222"/>
    </location>
</feature>
<sequence length="238" mass="24453">MKTLRSLFSSLLTGAILLSGFAATAGRETREVAAFSQVTLAGSATVILVQGSPQKVVVDANDEDLTHIETTVSSSRLRIGTKQEKGMSWSNYKFKGPVTVYVTVPSINALTVSGSGRMKAADGVKAKELDLNVSGSGTMELGPVQADDLKTTVSGSGDISISGGSASRQATRISGSGNVQASKLRTQKCEVRISGSGNCRINATETLEASISGSGNVYVTGGAKVSSSTAGSGRVRQE</sequence>
<protein>
    <submittedName>
        <fullName evidence="3">DUF2807 domain-containing protein</fullName>
    </submittedName>
</protein>
<keyword evidence="1" id="KW-0732">Signal</keyword>
<keyword evidence="4" id="KW-1185">Reference proteome</keyword>
<evidence type="ECO:0000259" key="2">
    <source>
        <dbReference type="Pfam" id="PF10988"/>
    </source>
</evidence>
<feature type="chain" id="PRO_5037749775" evidence="1">
    <location>
        <begin position="26"/>
        <end position="238"/>
    </location>
</feature>
<organism evidence="3 4">
    <name type="scientific">Hymenobacter telluris</name>
    <dbReference type="NCBI Taxonomy" id="2816474"/>
    <lineage>
        <taxon>Bacteria</taxon>
        <taxon>Pseudomonadati</taxon>
        <taxon>Bacteroidota</taxon>
        <taxon>Cytophagia</taxon>
        <taxon>Cytophagales</taxon>
        <taxon>Hymenobacteraceae</taxon>
        <taxon>Hymenobacter</taxon>
    </lineage>
</organism>
<dbReference type="Proteomes" id="UP000664144">
    <property type="component" value="Unassembled WGS sequence"/>
</dbReference>
<dbReference type="Gene3D" id="2.160.20.120">
    <property type="match status" value="1"/>
</dbReference>
<comment type="caution">
    <text evidence="3">The sequence shown here is derived from an EMBL/GenBank/DDBJ whole genome shotgun (WGS) entry which is preliminary data.</text>
</comment>
<feature type="signal peptide" evidence="1">
    <location>
        <begin position="1"/>
        <end position="25"/>
    </location>
</feature>
<evidence type="ECO:0000256" key="1">
    <source>
        <dbReference type="SAM" id="SignalP"/>
    </source>
</evidence>
<proteinExistence type="predicted"/>
<dbReference type="PANTHER" id="PTHR39200">
    <property type="entry name" value="HYPOTHETICAL EXPORTED PROTEIN"/>
    <property type="match status" value="1"/>
</dbReference>